<evidence type="ECO:0000259" key="4">
    <source>
        <dbReference type="Pfam" id="PF22666"/>
    </source>
</evidence>
<dbReference type="Gene3D" id="2.60.120.260">
    <property type="entry name" value="Galactose-binding domain-like"/>
    <property type="match status" value="2"/>
</dbReference>
<dbReference type="GO" id="GO:0016787">
    <property type="term" value="F:hydrolase activity"/>
    <property type="evidence" value="ECO:0007669"/>
    <property type="project" value="UniProtKB-KW"/>
</dbReference>
<dbReference type="PANTHER" id="PTHR43817">
    <property type="entry name" value="GLYCOSYL HYDROLASE"/>
    <property type="match status" value="1"/>
</dbReference>
<dbReference type="InterPro" id="IPR008979">
    <property type="entry name" value="Galactose-bd-like_sf"/>
</dbReference>
<keyword evidence="6" id="KW-1185">Reference proteome</keyword>
<feature type="domain" description="Beta-mannosidase-like galactose-binding" evidence="4">
    <location>
        <begin position="1009"/>
        <end position="1096"/>
    </location>
</feature>
<feature type="chain" id="PRO_5046999463" evidence="3">
    <location>
        <begin position="22"/>
        <end position="1133"/>
    </location>
</feature>
<dbReference type="RefSeq" id="WP_321561526.1">
    <property type="nucleotide sequence ID" value="NZ_CP139558.1"/>
</dbReference>
<feature type="signal peptide" evidence="3">
    <location>
        <begin position="1"/>
        <end position="21"/>
    </location>
</feature>
<keyword evidence="1 3" id="KW-0732">Signal</keyword>
<dbReference type="EMBL" id="CP139558">
    <property type="protein sequence ID" value="WPU92364.1"/>
    <property type="molecule type" value="Genomic_DNA"/>
</dbReference>
<sequence>MRKFTFILTLCVSCLVLQVTAQVRSVSRSKDELKQAFLHPPESAKPWVFWYWMQAAVTREGITADLQAMKQAGIGGAYLMPIKGVANPPYLTPAIEQLTPQWWAMVKFAMQEADRIGVKLAMHDCDGFALAGGPWITPELSMQKVVWSKTLVIGGRTYQDTLPKPAHYKNYYKDIEVLAYPSLPGEGTSSYDARPKVTTSIVGTDLQYLAENGNKKSFATNEPCWIQLEFEKPFTCRSLVIHTTASNYQSERLQVEVSDDGRIFRSLGKLQPPRHGWQDGDAEITNEIVPTTSRYFRFVYDKTGSEPGAEDLDFAKWKPSLKLSGIELSAEPRIHQYESKTGEVWRISKRTTITQLPQELCIPKDKIINLTNELDANGRLNWNVPAGQWTILRIGHTSTGHTNATGGAGNGLECDKFNPEAAKVQFDHWFGEAVRQAGPELAKKVLKIFHIDSWECGSQNWSPVFAAEFKKRRGYDLLPYLPVMAGIPVQSAGESEKVLSDVRETIAELLVDNFYGTMAKLAYEKGCTFTAESVAPTMMSDGMLHYQLADVPMGEFWFRSPTHDKPNDMLDAISGGHIYGKNIIQAEAFTELRLLWDEHPAMLKAMADLNFALGINRYVFHVNVHNPWLDRKPGMTLDGIGMFFQRDQTWWKPGKAWFDYIQRCQALLQQGHPVTDIAVFTGEETPRRAILPDRLVNTLPGIFGAEMVAQEKERLANKGEPIVNSISDASHSANMALPENWTDPLRGYAYDSFNRDALLRLATVKNGRITLPGGASYAMLVIPGAHAMSPDSGLTSPEVVKRLQELVNEGATVLINNQPMRAPGMADDATVAKEGKRLLSNAAQKGKVIIGPYQKDTFDELGVARDFTAQENDKKAKDIAWAHRRSSDFELYFISNQQAAERTLDISLRSAGFVPELWDALTGEIHAVNQWQSKNGRTMLPVHLAPNGSVFIVLREKAVASGIAKGKNWSVQIPVQTLTGAWKVQFNPKYAGPEKAVIFDQLEDWSKREENNIKYYSGTASYSQSFTWNNIAKSGIWLDLGSVENLAEVYVNGINCGVAWAYPYQVNISKALKKGVNRLKIEVSNTWANRLMGDHALPEKERVTWTNAVYRLEGRSLLPAGLLGPVKIISLRD</sequence>
<dbReference type="Pfam" id="PF17132">
    <property type="entry name" value="Glyco_hydro_106"/>
    <property type="match status" value="2"/>
</dbReference>
<evidence type="ECO:0000256" key="3">
    <source>
        <dbReference type="SAM" id="SignalP"/>
    </source>
</evidence>
<dbReference type="SUPFAM" id="SSF49785">
    <property type="entry name" value="Galactose-binding domain-like"/>
    <property type="match status" value="2"/>
</dbReference>
<evidence type="ECO:0000256" key="1">
    <source>
        <dbReference type="ARBA" id="ARBA00022729"/>
    </source>
</evidence>
<accession>A0ABZ0THT8</accession>
<dbReference type="Proteomes" id="UP001324380">
    <property type="component" value="Chromosome"/>
</dbReference>
<gene>
    <name evidence="5" type="ORF">SNE25_23855</name>
</gene>
<name>A0ABZ0THT8_9SPHI</name>
<reference evidence="5 6" key="1">
    <citation type="submission" date="2023-11" db="EMBL/GenBank/DDBJ databases">
        <title>Analysis of the Genomes of Mucilaginibacter gossypii cycad 4 and M. sabulilitoris SNA2: microbes with the potential for plant growth promotion.</title>
        <authorList>
            <person name="Hirsch A.M."/>
            <person name="Humm E."/>
            <person name="Rubbi M."/>
            <person name="Del Vecchio G."/>
            <person name="Ha S.M."/>
            <person name="Pellegrini M."/>
            <person name="Gunsalus R.P."/>
        </authorList>
    </citation>
    <scope>NUCLEOTIDE SEQUENCE [LARGE SCALE GENOMIC DNA]</scope>
    <source>
        <strain evidence="5 6">SNA2</strain>
    </source>
</reference>
<dbReference type="NCBIfam" id="NF045579">
    <property type="entry name" value="rhamnoside_JR"/>
    <property type="match status" value="1"/>
</dbReference>
<proteinExistence type="predicted"/>
<organism evidence="5 6">
    <name type="scientific">Mucilaginibacter sabulilitoris</name>
    <dbReference type="NCBI Taxonomy" id="1173583"/>
    <lineage>
        <taxon>Bacteria</taxon>
        <taxon>Pseudomonadati</taxon>
        <taxon>Bacteroidota</taxon>
        <taxon>Sphingobacteriia</taxon>
        <taxon>Sphingobacteriales</taxon>
        <taxon>Sphingobacteriaceae</taxon>
        <taxon>Mucilaginibacter</taxon>
    </lineage>
</organism>
<keyword evidence="2 5" id="KW-0378">Hydrolase</keyword>
<dbReference type="Pfam" id="PF22666">
    <property type="entry name" value="Glyco_hydro_2_N2"/>
    <property type="match status" value="1"/>
</dbReference>
<dbReference type="PANTHER" id="PTHR43817:SF1">
    <property type="entry name" value="HYDROLASE, FAMILY 43, PUTATIVE (AFU_ORTHOLOGUE AFUA_3G01660)-RELATED"/>
    <property type="match status" value="1"/>
</dbReference>
<evidence type="ECO:0000256" key="2">
    <source>
        <dbReference type="ARBA" id="ARBA00022801"/>
    </source>
</evidence>
<evidence type="ECO:0000313" key="5">
    <source>
        <dbReference type="EMBL" id="WPU92364.1"/>
    </source>
</evidence>
<evidence type="ECO:0000313" key="6">
    <source>
        <dbReference type="Proteomes" id="UP001324380"/>
    </source>
</evidence>
<dbReference type="InterPro" id="IPR054593">
    <property type="entry name" value="Beta-mannosidase-like_N2"/>
</dbReference>
<protein>
    <submittedName>
        <fullName evidence="5">Glycosyl hydrolase</fullName>
    </submittedName>
</protein>